<comment type="caution">
    <text evidence="5">The sequence shown here is derived from an EMBL/GenBank/DDBJ whole genome shotgun (WGS) entry which is preliminary data.</text>
</comment>
<name>A0A2T3W8P8_9DEIO</name>
<evidence type="ECO:0000256" key="4">
    <source>
        <dbReference type="ARBA" id="ARBA00023004"/>
    </source>
</evidence>
<evidence type="ECO:0000256" key="1">
    <source>
        <dbReference type="ARBA" id="ARBA00022448"/>
    </source>
</evidence>
<dbReference type="Pfam" id="PF01152">
    <property type="entry name" value="Bac_globin"/>
    <property type="match status" value="1"/>
</dbReference>
<evidence type="ECO:0000256" key="3">
    <source>
        <dbReference type="ARBA" id="ARBA00022723"/>
    </source>
</evidence>
<sequence>MTGEGEAKVGLLTTTARPDWPGTEPATPAALPGARALLLPHDGLPVADVQGQPARWAALNLVGGALRRGVPVLGWGTGAALLGRALGAAVTAADPDWSAAPRGAQVLAWAGSVPLHWTLDRAVAWAEPELSPAVRAAFLAALPRWTSRTPGSPLEEVGGEAAVRAVVAEFYARAQADPLLGPVFAAHVHDWPAHLGRVTAFWVTVLGGPSEGGPASTGPPWRGNLNVAHAGLGVRGEHLTRWLGLWTATAHDLLPEPAAEVMAARAQAMGARLGPRPGSRGTSGRPAP</sequence>
<dbReference type="InterPro" id="IPR001486">
    <property type="entry name" value="Hemoglobin_trunc"/>
</dbReference>
<accession>A0A2T3W8P8</accession>
<protein>
    <submittedName>
        <fullName evidence="5">Globin</fullName>
    </submittedName>
</protein>
<dbReference type="InterPro" id="IPR009050">
    <property type="entry name" value="Globin-like_sf"/>
</dbReference>
<dbReference type="GO" id="GO:0019825">
    <property type="term" value="F:oxygen binding"/>
    <property type="evidence" value="ECO:0007669"/>
    <property type="project" value="InterPro"/>
</dbReference>
<gene>
    <name evidence="5" type="ORF">C8263_09060</name>
</gene>
<keyword evidence="3" id="KW-0479">Metal-binding</keyword>
<dbReference type="Gene3D" id="1.10.490.10">
    <property type="entry name" value="Globins"/>
    <property type="match status" value="1"/>
</dbReference>
<keyword evidence="2" id="KW-0349">Heme</keyword>
<dbReference type="AlphaFoldDB" id="A0A2T3W8P8"/>
<dbReference type="GO" id="GO:0020037">
    <property type="term" value="F:heme binding"/>
    <property type="evidence" value="ECO:0007669"/>
    <property type="project" value="InterPro"/>
</dbReference>
<evidence type="ECO:0000313" key="5">
    <source>
        <dbReference type="EMBL" id="PTA68197.1"/>
    </source>
</evidence>
<dbReference type="OrthoDB" id="25954at2"/>
<evidence type="ECO:0000313" key="6">
    <source>
        <dbReference type="Proteomes" id="UP000240317"/>
    </source>
</evidence>
<keyword evidence="6" id="KW-1185">Reference proteome</keyword>
<proteinExistence type="predicted"/>
<dbReference type="EMBL" id="PYSV01000007">
    <property type="protein sequence ID" value="PTA68197.1"/>
    <property type="molecule type" value="Genomic_DNA"/>
</dbReference>
<organism evidence="5 6">
    <name type="scientific">Deinococcus arcticus</name>
    <dbReference type="NCBI Taxonomy" id="2136176"/>
    <lineage>
        <taxon>Bacteria</taxon>
        <taxon>Thermotogati</taxon>
        <taxon>Deinococcota</taxon>
        <taxon>Deinococci</taxon>
        <taxon>Deinococcales</taxon>
        <taxon>Deinococcaceae</taxon>
        <taxon>Deinococcus</taxon>
    </lineage>
</organism>
<dbReference type="CDD" id="cd08916">
    <property type="entry name" value="TrHb3_P"/>
    <property type="match status" value="1"/>
</dbReference>
<dbReference type="GO" id="GO:0046872">
    <property type="term" value="F:metal ion binding"/>
    <property type="evidence" value="ECO:0007669"/>
    <property type="project" value="UniProtKB-KW"/>
</dbReference>
<evidence type="ECO:0000256" key="2">
    <source>
        <dbReference type="ARBA" id="ARBA00022617"/>
    </source>
</evidence>
<dbReference type="RefSeq" id="WP_107137791.1">
    <property type="nucleotide sequence ID" value="NZ_PYSV01000007.1"/>
</dbReference>
<dbReference type="SUPFAM" id="SSF46458">
    <property type="entry name" value="Globin-like"/>
    <property type="match status" value="1"/>
</dbReference>
<keyword evidence="1" id="KW-0813">Transport</keyword>
<keyword evidence="4" id="KW-0408">Iron</keyword>
<reference evidence="5 6" key="1">
    <citation type="submission" date="2018-03" db="EMBL/GenBank/DDBJ databases">
        <title>Draft genome of Deinococcus sp. OD32.</title>
        <authorList>
            <person name="Wang X.-P."/>
            <person name="Du Z.-J."/>
        </authorList>
    </citation>
    <scope>NUCLEOTIDE SEQUENCE [LARGE SCALE GENOMIC DNA]</scope>
    <source>
        <strain evidence="5 6">OD32</strain>
    </source>
</reference>
<dbReference type="InterPro" id="IPR012292">
    <property type="entry name" value="Globin/Proto"/>
</dbReference>
<dbReference type="Proteomes" id="UP000240317">
    <property type="component" value="Unassembled WGS sequence"/>
</dbReference>